<keyword evidence="1" id="KW-0472">Membrane</keyword>
<evidence type="ECO:0008006" key="4">
    <source>
        <dbReference type="Google" id="ProtNLM"/>
    </source>
</evidence>
<keyword evidence="1" id="KW-0812">Transmembrane</keyword>
<dbReference type="KEGG" id="tum:CBW65_21345"/>
<proteinExistence type="predicted"/>
<keyword evidence="3" id="KW-1185">Reference proteome</keyword>
<evidence type="ECO:0000313" key="3">
    <source>
        <dbReference type="Proteomes" id="UP000195437"/>
    </source>
</evidence>
<feature type="transmembrane region" description="Helical" evidence="1">
    <location>
        <begin position="72"/>
        <end position="89"/>
    </location>
</feature>
<dbReference type="Proteomes" id="UP000195437">
    <property type="component" value="Chromosome"/>
</dbReference>
<dbReference type="InterPro" id="IPR020390">
    <property type="entry name" value="Uncharacterised_YqhV"/>
</dbReference>
<dbReference type="RefSeq" id="WP_087458581.1">
    <property type="nucleotide sequence ID" value="NZ_CP021434.1"/>
</dbReference>
<dbReference type="AlphaFoldDB" id="A0A1Y0IS14"/>
<feature type="transmembrane region" description="Helical" evidence="1">
    <location>
        <begin position="46"/>
        <end position="66"/>
    </location>
</feature>
<dbReference type="EMBL" id="CP021434">
    <property type="protein sequence ID" value="ARU63237.1"/>
    <property type="molecule type" value="Genomic_DNA"/>
</dbReference>
<name>A0A1Y0IS14_9BACL</name>
<keyword evidence="1" id="KW-1133">Transmembrane helix</keyword>
<accession>A0A1Y0IS14</accession>
<evidence type="ECO:0000256" key="1">
    <source>
        <dbReference type="SAM" id="Phobius"/>
    </source>
</evidence>
<feature type="transmembrane region" description="Helical" evidence="1">
    <location>
        <begin position="12"/>
        <end position="34"/>
    </location>
</feature>
<protein>
    <recommendedName>
        <fullName evidence="4">DUF2619 domain-containing protein</fullName>
    </recommendedName>
</protein>
<dbReference type="OrthoDB" id="1726013at2"/>
<dbReference type="Pfam" id="PF10942">
    <property type="entry name" value="DUF2619"/>
    <property type="match status" value="1"/>
</dbReference>
<gene>
    <name evidence="2" type="ORF">CBW65_21345</name>
</gene>
<reference evidence="3" key="1">
    <citation type="submission" date="2017-05" db="EMBL/GenBank/DDBJ databases">
        <authorList>
            <person name="Sung H."/>
        </authorList>
    </citation>
    <scope>NUCLEOTIDE SEQUENCE [LARGE SCALE GENOMIC DNA]</scope>
    <source>
        <strain evidence="3">AR23208</strain>
    </source>
</reference>
<organism evidence="2 3">
    <name type="scientific">Tumebacillus avium</name>
    <dbReference type="NCBI Taxonomy" id="1903704"/>
    <lineage>
        <taxon>Bacteria</taxon>
        <taxon>Bacillati</taxon>
        <taxon>Bacillota</taxon>
        <taxon>Bacilli</taxon>
        <taxon>Bacillales</taxon>
        <taxon>Alicyclobacillaceae</taxon>
        <taxon>Tumebacillus</taxon>
    </lineage>
</organism>
<sequence length="91" mass="9808">MFSYLRDHILMGMAGLRLFSGMIEVTAAVAMFYFGSVQKAVQINAGLALVGPTVLILVTSLGLIGLADKLEFWRMFVVMGGVGLILWGVRG</sequence>
<evidence type="ECO:0000313" key="2">
    <source>
        <dbReference type="EMBL" id="ARU63237.1"/>
    </source>
</evidence>